<organism evidence="1 2">
    <name type="scientific">Candidatus Staskawiczbacteria bacterium RIFCSPHIGHO2_02_FULL_34_9</name>
    <dbReference type="NCBI Taxonomy" id="1802206"/>
    <lineage>
        <taxon>Bacteria</taxon>
        <taxon>Candidatus Staskawicziibacteriota</taxon>
    </lineage>
</organism>
<dbReference type="EMBL" id="MHOS01000033">
    <property type="protein sequence ID" value="OGZ67694.1"/>
    <property type="molecule type" value="Genomic_DNA"/>
</dbReference>
<dbReference type="AlphaFoldDB" id="A0A1G2HYS1"/>
<name>A0A1G2HYS1_9BACT</name>
<evidence type="ECO:0000313" key="1">
    <source>
        <dbReference type="EMBL" id="OGZ67694.1"/>
    </source>
</evidence>
<gene>
    <name evidence="1" type="ORF">A3D35_01505</name>
</gene>
<comment type="caution">
    <text evidence="1">The sequence shown here is derived from an EMBL/GenBank/DDBJ whole genome shotgun (WGS) entry which is preliminary data.</text>
</comment>
<dbReference type="Proteomes" id="UP000176421">
    <property type="component" value="Unassembled WGS sequence"/>
</dbReference>
<evidence type="ECO:0000313" key="2">
    <source>
        <dbReference type="Proteomes" id="UP000176421"/>
    </source>
</evidence>
<dbReference type="STRING" id="1802206.A3D35_01505"/>
<accession>A0A1G2HYS1</accession>
<protein>
    <submittedName>
        <fullName evidence="1">Uncharacterized protein</fullName>
    </submittedName>
</protein>
<sequence>MKKKNMTIEDLAGMVQRGFGDINEKIATKQELKSLELKIDKRFDRIEKLILADHRERIEKLEVEIKEIKDLLAFK</sequence>
<proteinExistence type="predicted"/>
<reference evidence="1 2" key="1">
    <citation type="journal article" date="2016" name="Nat. Commun.">
        <title>Thousands of microbial genomes shed light on interconnected biogeochemical processes in an aquifer system.</title>
        <authorList>
            <person name="Anantharaman K."/>
            <person name="Brown C.T."/>
            <person name="Hug L.A."/>
            <person name="Sharon I."/>
            <person name="Castelle C.J."/>
            <person name="Probst A.J."/>
            <person name="Thomas B.C."/>
            <person name="Singh A."/>
            <person name="Wilkins M.J."/>
            <person name="Karaoz U."/>
            <person name="Brodie E.L."/>
            <person name="Williams K.H."/>
            <person name="Hubbard S.S."/>
            <person name="Banfield J.F."/>
        </authorList>
    </citation>
    <scope>NUCLEOTIDE SEQUENCE [LARGE SCALE GENOMIC DNA]</scope>
</reference>